<dbReference type="eggNOG" id="KOG1813">
    <property type="taxonomic scope" value="Eukaryota"/>
</dbReference>
<evidence type="ECO:0000259" key="7">
    <source>
        <dbReference type="PROSITE" id="PS50103"/>
    </source>
</evidence>
<dbReference type="SMART" id="SM00356">
    <property type="entry name" value="ZnF_C3H1"/>
    <property type="match status" value="1"/>
</dbReference>
<dbReference type="GO" id="GO:0034247">
    <property type="term" value="P:snoRNA splicing"/>
    <property type="evidence" value="ECO:0007669"/>
    <property type="project" value="TreeGrafter"/>
</dbReference>
<dbReference type="InterPro" id="IPR013083">
    <property type="entry name" value="Znf_RING/FYVE/PHD"/>
</dbReference>
<evidence type="ECO:0000313" key="9">
    <source>
        <dbReference type="Proteomes" id="UP000009168"/>
    </source>
</evidence>
<dbReference type="STRING" id="312017.Q245H9"/>
<dbReference type="Proteomes" id="UP000009168">
    <property type="component" value="Unassembled WGS sequence"/>
</dbReference>
<organism evidence="8 9">
    <name type="scientific">Tetrahymena thermophila (strain SB210)</name>
    <dbReference type="NCBI Taxonomy" id="312017"/>
    <lineage>
        <taxon>Eukaryota</taxon>
        <taxon>Sar</taxon>
        <taxon>Alveolata</taxon>
        <taxon>Ciliophora</taxon>
        <taxon>Intramacronucleata</taxon>
        <taxon>Oligohymenophorea</taxon>
        <taxon>Hymenostomatida</taxon>
        <taxon>Tetrahymenina</taxon>
        <taxon>Tetrahymenidae</taxon>
        <taxon>Tetrahymena</taxon>
    </lineage>
</organism>
<dbReference type="SUPFAM" id="SSF57850">
    <property type="entry name" value="RING/U-box"/>
    <property type="match status" value="1"/>
</dbReference>
<dbReference type="OMA" id="FCETCAY"/>
<evidence type="ECO:0000259" key="6">
    <source>
        <dbReference type="PROSITE" id="PS50089"/>
    </source>
</evidence>
<dbReference type="GO" id="GO:0008270">
    <property type="term" value="F:zinc ion binding"/>
    <property type="evidence" value="ECO:0007669"/>
    <property type="project" value="UniProtKB-KW"/>
</dbReference>
<dbReference type="AlphaFoldDB" id="Q245H9"/>
<sequence>MFKKRAPKKEQIEIGLEKIEKEEQGKGSDDEEFNLKVIKKIKPNPRQEDDQEDNNKNRVQELVNAEIEDLKYKSNETMLGNRKDLATVYNEIDTDQAVDARAIALKRQEISQQIREGKLSSDVYRGKNYSTQYTQKSEEEIRKSKITGSMGPVRAPANVRMTCRFDYDPSLCKDYHDTGYCVFGDSCLYLHDRGDYKNGFEQEQEWAKDQKRKQQALLNGEEEDSEADEVEQRLSEVQVPKKCQICDSKLKNPIKTLCNHFFCESCALQNYATSKTCYVCDRNTQGVFQDATYDIQKLIKEREEEKLRLKQEVTSRKALAMLDDTEDSDDSNGEANIQPKKRNFKQKNKKQAKEVEVERTYVDENGIEITETVIQRVDDNSDQGDESDNQNDDDEENKDNSEEDSQQQEIFNNINKKKDEVDVETQLALNQINKMKKKKIFKPSASDWIMQ</sequence>
<dbReference type="InParanoid" id="Q245H9"/>
<evidence type="ECO:0000256" key="4">
    <source>
        <dbReference type="PROSITE-ProRule" id="PRU00723"/>
    </source>
</evidence>
<proteinExistence type="predicted"/>
<protein>
    <submittedName>
        <fullName evidence="8">Zinc finger protein</fullName>
    </submittedName>
</protein>
<reference evidence="9" key="1">
    <citation type="journal article" date="2006" name="PLoS Biol.">
        <title>Macronuclear genome sequence of the ciliate Tetrahymena thermophila, a model eukaryote.</title>
        <authorList>
            <person name="Eisen J.A."/>
            <person name="Coyne R.S."/>
            <person name="Wu M."/>
            <person name="Wu D."/>
            <person name="Thiagarajan M."/>
            <person name="Wortman J.R."/>
            <person name="Badger J.H."/>
            <person name="Ren Q."/>
            <person name="Amedeo P."/>
            <person name="Jones K.M."/>
            <person name="Tallon L.J."/>
            <person name="Delcher A.L."/>
            <person name="Salzberg S.L."/>
            <person name="Silva J.C."/>
            <person name="Haas B.J."/>
            <person name="Majoros W.H."/>
            <person name="Farzad M."/>
            <person name="Carlton J.M."/>
            <person name="Smith R.K. Jr."/>
            <person name="Garg J."/>
            <person name="Pearlman R.E."/>
            <person name="Karrer K.M."/>
            <person name="Sun L."/>
            <person name="Manning G."/>
            <person name="Elde N.C."/>
            <person name="Turkewitz A.P."/>
            <person name="Asai D.J."/>
            <person name="Wilkes D.E."/>
            <person name="Wang Y."/>
            <person name="Cai H."/>
            <person name="Collins K."/>
            <person name="Stewart B.A."/>
            <person name="Lee S.R."/>
            <person name="Wilamowska K."/>
            <person name="Weinberg Z."/>
            <person name="Ruzzo W.L."/>
            <person name="Wloga D."/>
            <person name="Gaertig J."/>
            <person name="Frankel J."/>
            <person name="Tsao C.-C."/>
            <person name="Gorovsky M.A."/>
            <person name="Keeling P.J."/>
            <person name="Waller R.F."/>
            <person name="Patron N.J."/>
            <person name="Cherry J.M."/>
            <person name="Stover N.A."/>
            <person name="Krieger C.J."/>
            <person name="del Toro C."/>
            <person name="Ryder H.F."/>
            <person name="Williamson S.C."/>
            <person name="Barbeau R.A."/>
            <person name="Hamilton E.P."/>
            <person name="Orias E."/>
        </authorList>
    </citation>
    <scope>NUCLEOTIDE SEQUENCE [LARGE SCALE GENOMIC DNA]</scope>
    <source>
        <strain evidence="9">SB210</strain>
    </source>
</reference>
<dbReference type="SUPFAM" id="SSF90229">
    <property type="entry name" value="CCCH zinc finger"/>
    <property type="match status" value="1"/>
</dbReference>
<dbReference type="SMART" id="SM00184">
    <property type="entry name" value="RING"/>
    <property type="match status" value="1"/>
</dbReference>
<dbReference type="HOGENOM" id="CLU_607643_0_0_1"/>
<keyword evidence="9" id="KW-1185">Reference proteome</keyword>
<keyword evidence="1 4" id="KW-0479">Metal-binding</keyword>
<dbReference type="InterPro" id="IPR039971">
    <property type="entry name" value="CWC24-like"/>
</dbReference>
<dbReference type="GeneID" id="7831758"/>
<feature type="zinc finger region" description="C3H1-type" evidence="4">
    <location>
        <begin position="166"/>
        <end position="194"/>
    </location>
</feature>
<dbReference type="GO" id="GO:0005684">
    <property type="term" value="C:U2-type spliceosomal complex"/>
    <property type="evidence" value="ECO:0007669"/>
    <property type="project" value="TreeGrafter"/>
</dbReference>
<gene>
    <name evidence="8" type="ORF">TTHERM_00730340</name>
</gene>
<feature type="compositionally biased region" description="Basic residues" evidence="5">
    <location>
        <begin position="339"/>
        <end position="350"/>
    </location>
</feature>
<evidence type="ECO:0000256" key="1">
    <source>
        <dbReference type="ARBA" id="ARBA00022723"/>
    </source>
</evidence>
<dbReference type="Pfam" id="PF00642">
    <property type="entry name" value="zf-CCCH"/>
    <property type="match status" value="1"/>
</dbReference>
<feature type="compositionally biased region" description="Acidic residues" evidence="5">
    <location>
        <begin position="323"/>
        <end position="332"/>
    </location>
</feature>
<feature type="compositionally biased region" description="Acidic residues" evidence="5">
    <location>
        <begin position="380"/>
        <end position="406"/>
    </location>
</feature>
<name>Q245H9_TETTS</name>
<evidence type="ECO:0000256" key="3">
    <source>
        <dbReference type="ARBA" id="ARBA00022833"/>
    </source>
</evidence>
<dbReference type="InterPro" id="IPR001841">
    <property type="entry name" value="Znf_RING"/>
</dbReference>
<feature type="domain" description="RING-type" evidence="6">
    <location>
        <begin position="243"/>
        <end position="281"/>
    </location>
</feature>
<dbReference type="PROSITE" id="PS00518">
    <property type="entry name" value="ZF_RING_1"/>
    <property type="match status" value="1"/>
</dbReference>
<accession>Q245H9</accession>
<feature type="region of interest" description="Disordered" evidence="5">
    <location>
        <begin position="372"/>
        <end position="420"/>
    </location>
</feature>
<dbReference type="CDD" id="cd16539">
    <property type="entry name" value="RING-HC_RNF113A_B"/>
    <property type="match status" value="1"/>
</dbReference>
<dbReference type="InterPro" id="IPR017907">
    <property type="entry name" value="Znf_RING_CS"/>
</dbReference>
<dbReference type="PROSITE" id="PS50089">
    <property type="entry name" value="ZF_RING_2"/>
    <property type="match status" value="1"/>
</dbReference>
<dbReference type="Gene3D" id="3.30.40.10">
    <property type="entry name" value="Zinc/RING finger domain, C3HC4 (zinc finger)"/>
    <property type="match status" value="1"/>
</dbReference>
<dbReference type="Pfam" id="PF13920">
    <property type="entry name" value="zf-C3HC4_3"/>
    <property type="match status" value="1"/>
</dbReference>
<keyword evidence="2 4" id="KW-0863">Zinc-finger</keyword>
<dbReference type="EMBL" id="GG662485">
    <property type="protein sequence ID" value="EAS03385.1"/>
    <property type="molecule type" value="Genomic_DNA"/>
</dbReference>
<keyword evidence="3 4" id="KW-0862">Zinc</keyword>
<evidence type="ECO:0000256" key="5">
    <source>
        <dbReference type="SAM" id="MobiDB-lite"/>
    </source>
</evidence>
<feature type="domain" description="C3H1-type" evidence="7">
    <location>
        <begin position="166"/>
        <end position="194"/>
    </location>
</feature>
<feature type="region of interest" description="Disordered" evidence="5">
    <location>
        <begin position="320"/>
        <end position="355"/>
    </location>
</feature>
<evidence type="ECO:0000256" key="2">
    <source>
        <dbReference type="ARBA" id="ARBA00022771"/>
    </source>
</evidence>
<dbReference type="InterPro" id="IPR036855">
    <property type="entry name" value="Znf_CCCH_sf"/>
</dbReference>
<dbReference type="RefSeq" id="XP_001023630.1">
    <property type="nucleotide sequence ID" value="XM_001023630.1"/>
</dbReference>
<dbReference type="InterPro" id="IPR000571">
    <property type="entry name" value="Znf_CCCH"/>
</dbReference>
<dbReference type="KEGG" id="tet:TTHERM_00730340"/>
<dbReference type="PANTHER" id="PTHR12930:SF0">
    <property type="entry name" value="RING FINGER PROTEIN 113B"/>
    <property type="match status" value="1"/>
</dbReference>
<dbReference type="OrthoDB" id="25761at2759"/>
<dbReference type="PROSITE" id="PS50103">
    <property type="entry name" value="ZF_C3H1"/>
    <property type="match status" value="1"/>
</dbReference>
<dbReference type="PANTHER" id="PTHR12930">
    <property type="entry name" value="ZINC FINGER PROTEIN 183"/>
    <property type="match status" value="1"/>
</dbReference>
<evidence type="ECO:0000313" key="8">
    <source>
        <dbReference type="EMBL" id="EAS03385.1"/>
    </source>
</evidence>